<keyword evidence="2" id="KW-1185">Reference proteome</keyword>
<dbReference type="RefSeq" id="WP_072835051.1">
    <property type="nucleotide sequence ID" value="NZ_FQUU01000006.1"/>
</dbReference>
<name>A0A1M4Z335_9BACT</name>
<gene>
    <name evidence="1" type="ORF">SAMN02745131_01854</name>
</gene>
<accession>A0A1M4Z335</accession>
<protein>
    <submittedName>
        <fullName evidence="1">Uncharacterized protein</fullName>
    </submittedName>
</protein>
<evidence type="ECO:0000313" key="2">
    <source>
        <dbReference type="Proteomes" id="UP000184048"/>
    </source>
</evidence>
<proteinExistence type="predicted"/>
<evidence type="ECO:0000313" key="1">
    <source>
        <dbReference type="EMBL" id="SHF12152.1"/>
    </source>
</evidence>
<organism evidence="1 2">
    <name type="scientific">Flavisolibacter ginsengisoli DSM 18119</name>
    <dbReference type="NCBI Taxonomy" id="1121884"/>
    <lineage>
        <taxon>Bacteria</taxon>
        <taxon>Pseudomonadati</taxon>
        <taxon>Bacteroidota</taxon>
        <taxon>Chitinophagia</taxon>
        <taxon>Chitinophagales</taxon>
        <taxon>Chitinophagaceae</taxon>
        <taxon>Flavisolibacter</taxon>
    </lineage>
</organism>
<sequence>MRKLWWKNYWEHFILPFLAFILITGCQKEYSYEGSPAPVADTLPITQIDFPSCSNCINNDSLALWSWKFKLNNASLCGQADTAIINIERSSFTFFGPSTCSVDSGLVITVYLNPWVLDSDRSNINAGMVAFYYYDHIGSSYILMSQPNTAFTLTIENYDNQTGLTVGKFSGYAYLANGNVATISDGRFKVKLR</sequence>
<dbReference type="AlphaFoldDB" id="A0A1M4Z335"/>
<dbReference type="EMBL" id="FQUU01000006">
    <property type="protein sequence ID" value="SHF12152.1"/>
    <property type="molecule type" value="Genomic_DNA"/>
</dbReference>
<dbReference type="OrthoDB" id="676243at2"/>
<dbReference type="PROSITE" id="PS51257">
    <property type="entry name" value="PROKAR_LIPOPROTEIN"/>
    <property type="match status" value="1"/>
</dbReference>
<reference evidence="1 2" key="1">
    <citation type="submission" date="2016-11" db="EMBL/GenBank/DDBJ databases">
        <authorList>
            <person name="Jaros S."/>
            <person name="Januszkiewicz K."/>
            <person name="Wedrychowicz H."/>
        </authorList>
    </citation>
    <scope>NUCLEOTIDE SEQUENCE [LARGE SCALE GENOMIC DNA]</scope>
    <source>
        <strain evidence="1 2">DSM 18119</strain>
    </source>
</reference>
<dbReference type="Proteomes" id="UP000184048">
    <property type="component" value="Unassembled WGS sequence"/>
</dbReference>